<dbReference type="InterPro" id="IPR015421">
    <property type="entry name" value="PyrdxlP-dep_Trfase_major"/>
</dbReference>
<comment type="cofactor">
    <cofactor evidence="1">
        <name>pyridoxal 5'-phosphate</name>
        <dbReference type="ChEBI" id="CHEBI:597326"/>
    </cofactor>
</comment>
<gene>
    <name evidence="6" type="ORF">DDE23_09635</name>
</gene>
<evidence type="ECO:0000256" key="1">
    <source>
        <dbReference type="ARBA" id="ARBA00001933"/>
    </source>
</evidence>
<dbReference type="PANTHER" id="PTHR43094:SF1">
    <property type="entry name" value="AMINOTRANSFERASE CLASS-III"/>
    <property type="match status" value="1"/>
</dbReference>
<dbReference type="AlphaFoldDB" id="A0A2T7USH4"/>
<evidence type="ECO:0000313" key="7">
    <source>
        <dbReference type="Proteomes" id="UP000244810"/>
    </source>
</evidence>
<evidence type="ECO:0000256" key="4">
    <source>
        <dbReference type="ARBA" id="ARBA00022898"/>
    </source>
</evidence>
<proteinExistence type="inferred from homology"/>
<dbReference type="PROSITE" id="PS00600">
    <property type="entry name" value="AA_TRANSFER_CLASS_3"/>
    <property type="match status" value="1"/>
</dbReference>
<dbReference type="EMBL" id="QDDR01000004">
    <property type="protein sequence ID" value="PVE47695.1"/>
    <property type="molecule type" value="Genomic_DNA"/>
</dbReference>
<dbReference type="Proteomes" id="UP000244810">
    <property type="component" value="Unassembled WGS sequence"/>
</dbReference>
<dbReference type="Gene3D" id="3.90.1150.10">
    <property type="entry name" value="Aspartate Aminotransferase, domain 1"/>
    <property type="match status" value="1"/>
</dbReference>
<protein>
    <submittedName>
        <fullName evidence="6">Aspartate aminotransferase family protein</fullName>
    </submittedName>
</protein>
<dbReference type="InterPro" id="IPR015424">
    <property type="entry name" value="PyrdxlP-dep_Trfase"/>
</dbReference>
<dbReference type="FunFam" id="3.40.640.10:FF:000004">
    <property type="entry name" value="Acetylornithine aminotransferase"/>
    <property type="match status" value="1"/>
</dbReference>
<dbReference type="InterPro" id="IPR015422">
    <property type="entry name" value="PyrdxlP-dep_Trfase_small"/>
</dbReference>
<reference evidence="6 7" key="1">
    <citation type="journal article" date="2011" name="Syst. Appl. Microbiol.">
        <title>Defluviimonas denitrificans gen. nov., sp. nov., and Pararhodobacter aggregans gen. nov., sp. nov., non-phototrophic Rhodobacteraceae from the biofilter of a marine aquaculture.</title>
        <authorList>
            <person name="Foesel B.U."/>
            <person name="Drake H.L."/>
            <person name="Schramm A."/>
        </authorList>
    </citation>
    <scope>NUCLEOTIDE SEQUENCE [LARGE SCALE GENOMIC DNA]</scope>
    <source>
        <strain evidence="6 7">D1-19</strain>
    </source>
</reference>
<comment type="caution">
    <text evidence="6">The sequence shown here is derived from an EMBL/GenBank/DDBJ whole genome shotgun (WGS) entry which is preliminary data.</text>
</comment>
<sequence length="456" mass="48328">MTATESPFSERGGPIQVFYAPLDATRRPMISHAEGIYMWDTAGKRYLDATSGPVVSNIGHGNKAVLAAMAEQAGKVCYASRALFENEANIALAERVAGLAGPGFERVFVVSGGSEATEAAIKLARQYAVAKGEAGRWKVLARNPGYHGATLGAAAVTGDPETDAVFEPVMRIMPRVPAPFTYRTPGNIDADTHARDCAQALETAILEEGPDSVLAFIMEPVGGLATGALVAPDHYYTAVREICTRHGVLLIFDEVMSGAGRTGRFLAAEHWPDARPDMVTLAKGVAAGYTPLGMVLASRGMVQTVVDAGGFMHGHTYSANPLSCAIGDAVLREVMENDLIGNAARMGALLGERLQALAAQSGIVGDVRGLGLLRAIEIVADKTTKTPFPPSRKTIARIVQIGLEKGLLLYSRSTAGGRYGEWLMMTPPLTLTEPQLDEMMALLTEVLSTFEAEARG</sequence>
<keyword evidence="3 6" id="KW-0032">Aminotransferase</keyword>
<name>A0A2T7USH4_9RHOB</name>
<dbReference type="Pfam" id="PF00202">
    <property type="entry name" value="Aminotran_3"/>
    <property type="match status" value="1"/>
</dbReference>
<keyword evidence="7" id="KW-1185">Reference proteome</keyword>
<keyword evidence="6" id="KW-0808">Transferase</keyword>
<comment type="similarity">
    <text evidence="2 5">Belongs to the class-III pyridoxal-phosphate-dependent aminotransferase family.</text>
</comment>
<dbReference type="GO" id="GO:0030170">
    <property type="term" value="F:pyridoxal phosphate binding"/>
    <property type="evidence" value="ECO:0007669"/>
    <property type="project" value="InterPro"/>
</dbReference>
<dbReference type="SUPFAM" id="SSF53383">
    <property type="entry name" value="PLP-dependent transferases"/>
    <property type="match status" value="1"/>
</dbReference>
<dbReference type="Gene3D" id="3.40.640.10">
    <property type="entry name" value="Type I PLP-dependent aspartate aminotransferase-like (Major domain)"/>
    <property type="match status" value="1"/>
</dbReference>
<dbReference type="RefSeq" id="WP_107751067.1">
    <property type="nucleotide sequence ID" value="NZ_QBKF01000003.1"/>
</dbReference>
<evidence type="ECO:0000313" key="6">
    <source>
        <dbReference type="EMBL" id="PVE47695.1"/>
    </source>
</evidence>
<dbReference type="CDD" id="cd00610">
    <property type="entry name" value="OAT_like"/>
    <property type="match status" value="1"/>
</dbReference>
<evidence type="ECO:0000256" key="5">
    <source>
        <dbReference type="RuleBase" id="RU003560"/>
    </source>
</evidence>
<evidence type="ECO:0000256" key="3">
    <source>
        <dbReference type="ARBA" id="ARBA00022576"/>
    </source>
</evidence>
<keyword evidence="4 5" id="KW-0663">Pyridoxal phosphate</keyword>
<accession>A0A2T7USH4</accession>
<dbReference type="GO" id="GO:0008483">
    <property type="term" value="F:transaminase activity"/>
    <property type="evidence" value="ECO:0007669"/>
    <property type="project" value="UniProtKB-KW"/>
</dbReference>
<dbReference type="InterPro" id="IPR005814">
    <property type="entry name" value="Aminotrans_3"/>
</dbReference>
<dbReference type="OrthoDB" id="9801834at2"/>
<dbReference type="PANTHER" id="PTHR43094">
    <property type="entry name" value="AMINOTRANSFERASE"/>
    <property type="match status" value="1"/>
</dbReference>
<evidence type="ECO:0000256" key="2">
    <source>
        <dbReference type="ARBA" id="ARBA00008954"/>
    </source>
</evidence>
<dbReference type="InterPro" id="IPR049704">
    <property type="entry name" value="Aminotrans_3_PPA_site"/>
</dbReference>
<organism evidence="6 7">
    <name type="scientific">Pararhodobacter aggregans</name>
    <dbReference type="NCBI Taxonomy" id="404875"/>
    <lineage>
        <taxon>Bacteria</taxon>
        <taxon>Pseudomonadati</taxon>
        <taxon>Pseudomonadota</taxon>
        <taxon>Alphaproteobacteria</taxon>
        <taxon>Rhodobacterales</taxon>
        <taxon>Paracoccaceae</taxon>
        <taxon>Pararhodobacter</taxon>
    </lineage>
</organism>